<feature type="non-terminal residue" evidence="1">
    <location>
        <position position="495"/>
    </location>
</feature>
<dbReference type="SUPFAM" id="SSF51445">
    <property type="entry name" value="(Trans)glycosidases"/>
    <property type="match status" value="1"/>
</dbReference>
<proteinExistence type="predicted"/>
<reference evidence="1" key="1">
    <citation type="submission" date="2018-06" db="EMBL/GenBank/DDBJ databases">
        <authorList>
            <person name="Zhirakovskaya E."/>
        </authorList>
    </citation>
    <scope>NUCLEOTIDE SEQUENCE</scope>
</reference>
<name>A0A3B0VTU4_9ZZZZ</name>
<protein>
    <recommendedName>
        <fullName evidence="2">Asl1-like glycosyl hydrolase catalytic domain-containing protein</fullName>
    </recommendedName>
</protein>
<dbReference type="Gene3D" id="3.20.20.80">
    <property type="entry name" value="Glycosidases"/>
    <property type="match status" value="1"/>
</dbReference>
<evidence type="ECO:0000313" key="1">
    <source>
        <dbReference type="EMBL" id="VAW34824.1"/>
    </source>
</evidence>
<evidence type="ECO:0008006" key="2">
    <source>
        <dbReference type="Google" id="ProtNLM"/>
    </source>
</evidence>
<accession>A0A3B0VTU4</accession>
<dbReference type="EMBL" id="UOEX01000104">
    <property type="protein sequence ID" value="VAW34824.1"/>
    <property type="molecule type" value="Genomic_DNA"/>
</dbReference>
<dbReference type="AlphaFoldDB" id="A0A3B0VTU4"/>
<gene>
    <name evidence="1" type="ORF">MNBD_DELTA03-421</name>
</gene>
<sequence length="495" mass="56748">MRTILTILIIILLMTWQPLTTQAAVTITVNRKQIIQPDFKGFNAVYHAFCYMPEAEEEGMNEASRAVEFQRLSSSGLEIARTFYRPDWAMGDWYWSRPNWQSKRMQALYKWLAAMRRRHITVGLNMGWWFSRDVIWHHDQHLPTYPGDINHYAAWVSESLRQIIQIRGFSNVKYIFMFTEPGAQMGSLPGGRRPWPYYAEVLKAVDKRLRADGRRRLIKIVGPNTSHGRGWLQRAALKLNKVIDIYAAHSYRPRNYTQWLKLAREIKAETAATGKPFWIDEYGLPNLRLRRKALYGNLLAQANAAFLNAGAQSTFLWMFNDQYYPYPLQYFSNKDDFSDGLHKWGLFPWLPRNRAVRPAWYVYTMLGRLLGGLNREVYKTEGGPELYAAATGHAHKLSILLVNGSARRIDFRLKIKGWAGNGLYSYLYDPQALSGKRPGDKIIPRHWSLVGAGGVLTASIPARGVMVYSTKRQNLSGPPLLSNGADINLSSGKQV</sequence>
<organism evidence="1">
    <name type="scientific">hydrothermal vent metagenome</name>
    <dbReference type="NCBI Taxonomy" id="652676"/>
    <lineage>
        <taxon>unclassified sequences</taxon>
        <taxon>metagenomes</taxon>
        <taxon>ecological metagenomes</taxon>
    </lineage>
</organism>
<dbReference type="InterPro" id="IPR017853">
    <property type="entry name" value="GH"/>
</dbReference>